<evidence type="ECO:0000313" key="3">
    <source>
        <dbReference type="EMBL" id="SDZ94134.1"/>
    </source>
</evidence>
<dbReference type="Proteomes" id="UP000198658">
    <property type="component" value="Unassembled WGS sequence"/>
</dbReference>
<dbReference type="AlphaFoldDB" id="A0A1H3X655"/>
<feature type="domain" description="Amidase" evidence="2">
    <location>
        <begin position="48"/>
        <end position="483"/>
    </location>
</feature>
<keyword evidence="1" id="KW-0732">Signal</keyword>
<evidence type="ECO:0000259" key="2">
    <source>
        <dbReference type="Pfam" id="PF01425"/>
    </source>
</evidence>
<organism evidence="3 4">
    <name type="scientific">Microbulbifer marinus</name>
    <dbReference type="NCBI Taxonomy" id="658218"/>
    <lineage>
        <taxon>Bacteria</taxon>
        <taxon>Pseudomonadati</taxon>
        <taxon>Pseudomonadota</taxon>
        <taxon>Gammaproteobacteria</taxon>
        <taxon>Cellvibrionales</taxon>
        <taxon>Microbulbiferaceae</taxon>
        <taxon>Microbulbifer</taxon>
    </lineage>
</organism>
<dbReference type="InterPro" id="IPR023631">
    <property type="entry name" value="Amidase_dom"/>
</dbReference>
<dbReference type="Gene3D" id="3.90.1300.10">
    <property type="entry name" value="Amidase signature (AS) domain"/>
    <property type="match status" value="1"/>
</dbReference>
<dbReference type="OrthoDB" id="9811471at2"/>
<dbReference type="EMBL" id="FNQO01000001">
    <property type="protein sequence ID" value="SDZ94134.1"/>
    <property type="molecule type" value="Genomic_DNA"/>
</dbReference>
<keyword evidence="3" id="KW-0808">Transferase</keyword>
<dbReference type="NCBIfam" id="NF006006">
    <property type="entry name" value="PRK08137.1"/>
    <property type="match status" value="1"/>
</dbReference>
<keyword evidence="4" id="KW-1185">Reference proteome</keyword>
<accession>A0A1H3X655</accession>
<dbReference type="STRING" id="658218.SAMN05216562_1324"/>
<dbReference type="PANTHER" id="PTHR42678">
    <property type="entry name" value="AMIDASE"/>
    <property type="match status" value="1"/>
</dbReference>
<reference evidence="4" key="1">
    <citation type="submission" date="2016-10" db="EMBL/GenBank/DDBJ databases">
        <authorList>
            <person name="Varghese N."/>
            <person name="Submissions S."/>
        </authorList>
    </citation>
    <scope>NUCLEOTIDE SEQUENCE [LARGE SCALE GENOMIC DNA]</scope>
    <source>
        <strain evidence="4">CGMCC 1.10657</strain>
    </source>
</reference>
<proteinExistence type="predicted"/>
<feature type="signal peptide" evidence="1">
    <location>
        <begin position="1"/>
        <end position="22"/>
    </location>
</feature>
<dbReference type="PANTHER" id="PTHR42678:SF34">
    <property type="entry name" value="OS04G0183300 PROTEIN"/>
    <property type="match status" value="1"/>
</dbReference>
<evidence type="ECO:0000256" key="1">
    <source>
        <dbReference type="SAM" id="SignalP"/>
    </source>
</evidence>
<evidence type="ECO:0000313" key="4">
    <source>
        <dbReference type="Proteomes" id="UP000198658"/>
    </source>
</evidence>
<sequence length="510" mass="54502">MKIIKTLTLIALMLLTGSYTWATDYSSVAELRRALDNGSTTSAQLVIGYQKMIEEHDAELNAVTQISPTALREATRLDRLRAQGKLLGPLHGIPVLLKDNIDTADGLANTAGSVLLADNFPEQDAFLVKQLKKAGAIVLGKANLSEWANFRSTNSSSGWSATGGQTRNPYDLSRSPCGSSAGSAVAVAAGLVPLAVGTETDGSITCPAAINGIVGIKPTLGLVSRSGIIPISIHQDTAGPMATTVTGAVMLLDAMVGRDSTDPFAQAPHGPYADNLVTGGLKGMRVGVVRNLMGYSPRTDAVFERALDTLKNQGAAIVDNANIETLDAIHAKEFDLLAWDFRDALNDYLAGASGDYRSLAALIKGNEEYRERELRYFGQEIFIKAQDSRGRDEPEYEQEIARLKSLAGAKGIDATLEKYDVDILVAPTVGPAWKIDHINGDHYQGSATTPAAVAGYPHITVPMGFVEHLPVGISFFSGANREDILIRAAYNYERASQQRRAPEFLAGDSI</sequence>
<dbReference type="Pfam" id="PF01425">
    <property type="entry name" value="Amidase"/>
    <property type="match status" value="1"/>
</dbReference>
<feature type="chain" id="PRO_5011696681" evidence="1">
    <location>
        <begin position="23"/>
        <end position="510"/>
    </location>
</feature>
<gene>
    <name evidence="3" type="ORF">SAMN05216562_1324</name>
</gene>
<dbReference type="GO" id="GO:0016740">
    <property type="term" value="F:transferase activity"/>
    <property type="evidence" value="ECO:0007669"/>
    <property type="project" value="UniProtKB-KW"/>
</dbReference>
<protein>
    <submittedName>
        <fullName evidence="3">Amidase/aspartyl-tRNA(Asn)/glutamyl-tRNA(Gln) amidotransferase subunit A</fullName>
    </submittedName>
</protein>
<dbReference type="SUPFAM" id="SSF75304">
    <property type="entry name" value="Amidase signature (AS) enzymes"/>
    <property type="match status" value="1"/>
</dbReference>
<dbReference type="RefSeq" id="WP_091386294.1">
    <property type="nucleotide sequence ID" value="NZ_FNQO01000001.1"/>
</dbReference>
<dbReference type="InterPro" id="IPR036928">
    <property type="entry name" value="AS_sf"/>
</dbReference>
<name>A0A1H3X655_9GAMM</name>